<dbReference type="OrthoDB" id="414175at2759"/>
<dbReference type="HOGENOM" id="CLU_024640_2_0_1"/>
<dbReference type="AlphaFoldDB" id="A0A061HF77"/>
<accession>A0A061HF77</accession>
<protein>
    <submittedName>
        <fullName evidence="12">Bgt-4510</fullName>
    </submittedName>
</protein>
<dbReference type="Proteomes" id="UP000053110">
    <property type="component" value="Unassembled WGS sequence"/>
</dbReference>
<reference evidence="12" key="3">
    <citation type="submission" date="2018-07" db="EMBL/GenBank/DDBJ databases">
        <authorList>
            <person name="Quirk P.G."/>
            <person name="Krulwich T.A."/>
        </authorList>
    </citation>
    <scope>NUCLEOTIDE SEQUENCE</scope>
    <source>
        <strain evidence="12">96224</strain>
    </source>
</reference>
<proteinExistence type="predicted"/>
<evidence type="ECO:0000313" key="13">
    <source>
        <dbReference type="Proteomes" id="UP000053110"/>
    </source>
</evidence>
<keyword evidence="2" id="KW-0328">Glycosyltransferase</keyword>
<keyword evidence="7 9" id="KW-0472">Membrane</keyword>
<feature type="domain" description="Fringe-like glycosyltransferase" evidence="10">
    <location>
        <begin position="215"/>
        <end position="335"/>
    </location>
</feature>
<evidence type="ECO:0000256" key="8">
    <source>
        <dbReference type="ARBA" id="ARBA00037847"/>
    </source>
</evidence>
<evidence type="ECO:0000256" key="5">
    <source>
        <dbReference type="ARBA" id="ARBA00022968"/>
    </source>
</evidence>
<reference evidence="11" key="2">
    <citation type="submission" date="2013-01" db="EMBL/GenBank/DDBJ databases">
        <title>The wheat powdery mildew genome reveals unique evolution of an obligate biotroph.</title>
        <authorList>
            <person name="Oberhaensli S."/>
            <person name="Wicker T."/>
            <person name="Keller B."/>
        </authorList>
    </citation>
    <scope>NUCLEOTIDE SEQUENCE</scope>
    <source>
        <strain evidence="11">96224</strain>
    </source>
</reference>
<keyword evidence="6 9" id="KW-1133">Transmembrane helix</keyword>
<keyword evidence="4 9" id="KW-0812">Transmembrane</keyword>
<sequence length="498" mass="56691">MLRRTTPIVRWLVVLLLLSIAYFYHSRFGFLLHPSIDLLPSNLAELEYVKLLLKKHNVGPMIEYASRSIHYISDVEERKSITKVSESLFPQSFSRISIADQKVLPTSKPLNVQVKRSPRPDESNASGLLFGVSTTFDRFHDSRTSPVSEWSRWLTNGQGVSNGAGLILALLNSSASDIEFAAKQLADAGINATVLPSDPTLDMPGRYVDLVNMFYNHPTRDQRSWFALIDDDTFFPYIHQLQNTLSNYDTKIPYYIGTFTERMDWMLYNHAPFAYGGGGVFLSFPTVKKLVQSDCLAKNSDGTYLLHADQGDRLLYNCIHQNSEITLTHLPLLHQLDQFGDPSGFYESGKQPLSLHHYKSWHQFSPHPTHTIADACGEDCVFQRFQFADEYILSNGYSLAHYPNGIDFNVDHVEHTFDAGEKNNPDLEETVFSYAFGQMRPGLSRTGRKKAWHLLDARREGPGIVKQVYLKRWSDDRWYKEGDAAPDLDSIVVLNWIP</sequence>
<dbReference type="GO" id="GO:0016020">
    <property type="term" value="C:membrane"/>
    <property type="evidence" value="ECO:0007669"/>
    <property type="project" value="UniProtKB-SubCell"/>
</dbReference>
<evidence type="ECO:0000256" key="1">
    <source>
        <dbReference type="ARBA" id="ARBA00004606"/>
    </source>
</evidence>
<evidence type="ECO:0000256" key="9">
    <source>
        <dbReference type="SAM" id="Phobius"/>
    </source>
</evidence>
<evidence type="ECO:0000256" key="4">
    <source>
        <dbReference type="ARBA" id="ARBA00022692"/>
    </source>
</evidence>
<dbReference type="GO" id="GO:0012505">
    <property type="term" value="C:endomembrane system"/>
    <property type="evidence" value="ECO:0007669"/>
    <property type="project" value="UniProtKB-SubCell"/>
</dbReference>
<feature type="transmembrane region" description="Helical" evidence="9">
    <location>
        <begin position="7"/>
        <end position="25"/>
    </location>
</feature>
<dbReference type="Pfam" id="PF02434">
    <property type="entry name" value="Fringe"/>
    <property type="match status" value="1"/>
</dbReference>
<dbReference type="InterPro" id="IPR003378">
    <property type="entry name" value="Fringe-like_glycosylTrfase"/>
</dbReference>
<evidence type="ECO:0000256" key="3">
    <source>
        <dbReference type="ARBA" id="ARBA00022679"/>
    </source>
</evidence>
<organism evidence="12">
    <name type="scientific">Blumeria graminis f. sp. tritici 96224</name>
    <dbReference type="NCBI Taxonomy" id="1268274"/>
    <lineage>
        <taxon>Eukaryota</taxon>
        <taxon>Fungi</taxon>
        <taxon>Dikarya</taxon>
        <taxon>Ascomycota</taxon>
        <taxon>Pezizomycotina</taxon>
        <taxon>Leotiomycetes</taxon>
        <taxon>Erysiphales</taxon>
        <taxon>Erysiphaceae</taxon>
        <taxon>Blumeria</taxon>
    </lineage>
</organism>
<gene>
    <name evidence="11" type="ORF">BGT96224_4510</name>
    <name evidence="12" type="ORF">BGT96224V2_LOCUS4961</name>
</gene>
<dbReference type="GO" id="GO:0016757">
    <property type="term" value="F:glycosyltransferase activity"/>
    <property type="evidence" value="ECO:0007669"/>
    <property type="project" value="UniProtKB-KW"/>
</dbReference>
<reference evidence="13" key="1">
    <citation type="journal article" date="2013" name="Nat. Genet.">
        <title>The wheat powdery mildew genome shows the unique evolution of an obligate biotroph.</title>
        <authorList>
            <person name="Wicker T."/>
            <person name="Oberhaensli S."/>
            <person name="Parlange F."/>
            <person name="Buchmann J.P."/>
            <person name="Shatalina M."/>
            <person name="Roffler S."/>
            <person name="Ben-David R."/>
            <person name="Dolezel J."/>
            <person name="Simkova H."/>
            <person name="Schulze-Lefert P."/>
            <person name="Spanu P.D."/>
            <person name="Bruggmann R."/>
            <person name="Amselem J."/>
            <person name="Quesneville H."/>
            <person name="Ver Loren van Themaat E."/>
            <person name="Paape T."/>
            <person name="Shimizu K.K."/>
            <person name="Keller B."/>
        </authorList>
    </citation>
    <scope>NUCLEOTIDE SEQUENCE [LARGE SCALE GENOMIC DNA]</scope>
    <source>
        <strain evidence="13">96224</strain>
    </source>
</reference>
<evidence type="ECO:0000259" key="10">
    <source>
        <dbReference type="Pfam" id="PF02434"/>
    </source>
</evidence>
<evidence type="ECO:0000256" key="7">
    <source>
        <dbReference type="ARBA" id="ARBA00023136"/>
    </source>
</evidence>
<name>A0A061HF77_BLUGR</name>
<evidence type="ECO:0000313" key="11">
    <source>
        <dbReference type="EMBL" id="EPQ63481.1"/>
    </source>
</evidence>
<evidence type="ECO:0000313" key="12">
    <source>
        <dbReference type="EMBL" id="SUZ11819.1"/>
    </source>
</evidence>
<evidence type="ECO:0000256" key="6">
    <source>
        <dbReference type="ARBA" id="ARBA00022989"/>
    </source>
</evidence>
<keyword evidence="3" id="KW-0808">Transferase</keyword>
<evidence type="ECO:0000256" key="2">
    <source>
        <dbReference type="ARBA" id="ARBA00022676"/>
    </source>
</evidence>
<dbReference type="PANTHER" id="PTHR10811">
    <property type="entry name" value="FRINGE-RELATED"/>
    <property type="match status" value="1"/>
</dbReference>
<dbReference type="EMBL" id="UIGY01000145">
    <property type="protein sequence ID" value="SUZ11819.1"/>
    <property type="molecule type" value="Genomic_DNA"/>
</dbReference>
<dbReference type="Gene3D" id="3.90.550.50">
    <property type="match status" value="1"/>
</dbReference>
<dbReference type="EMBL" id="KE375117">
    <property type="protein sequence ID" value="EPQ63481.1"/>
    <property type="molecule type" value="Genomic_DNA"/>
</dbReference>
<keyword evidence="5" id="KW-0735">Signal-anchor</keyword>
<comment type="subcellular location">
    <subcellularLocation>
        <location evidence="8">Endomembrane system</location>
        <topology evidence="8">Single-pass membrane protein</topology>
    </subcellularLocation>
    <subcellularLocation>
        <location evidence="1">Membrane</location>
        <topology evidence="1">Single-pass type II membrane protein</topology>
    </subcellularLocation>
</comment>